<feature type="region of interest" description="Disordered" evidence="5">
    <location>
        <begin position="319"/>
        <end position="372"/>
    </location>
</feature>
<organism evidence="8 9">
    <name type="scientific">Catellatospora bangladeshensis</name>
    <dbReference type="NCBI Taxonomy" id="310355"/>
    <lineage>
        <taxon>Bacteria</taxon>
        <taxon>Bacillati</taxon>
        <taxon>Actinomycetota</taxon>
        <taxon>Actinomycetes</taxon>
        <taxon>Micromonosporales</taxon>
        <taxon>Micromonosporaceae</taxon>
        <taxon>Catellatospora</taxon>
    </lineage>
</organism>
<dbReference type="GO" id="GO:0046556">
    <property type="term" value="F:alpha-L-arabinofuranosidase activity"/>
    <property type="evidence" value="ECO:0007669"/>
    <property type="project" value="InterPro"/>
</dbReference>
<dbReference type="Gene3D" id="1.10.1740.10">
    <property type="match status" value="1"/>
</dbReference>
<dbReference type="SUPFAM" id="SSF110221">
    <property type="entry name" value="AbfB domain"/>
    <property type="match status" value="1"/>
</dbReference>
<reference evidence="8 9" key="1">
    <citation type="submission" date="2021-01" db="EMBL/GenBank/DDBJ databases">
        <title>Whole genome shotgun sequence of Catellatospora bangladeshensis NBRC 107357.</title>
        <authorList>
            <person name="Komaki H."/>
            <person name="Tamura T."/>
        </authorList>
    </citation>
    <scope>NUCLEOTIDE SEQUENCE [LARGE SCALE GENOMIC DNA]</scope>
    <source>
        <strain evidence="8 9">NBRC 107357</strain>
    </source>
</reference>
<keyword evidence="1" id="KW-0805">Transcription regulation</keyword>
<comment type="caution">
    <text evidence="8">The sequence shown here is derived from an EMBL/GenBank/DDBJ whole genome shotgun (WGS) entry which is preliminary data.</text>
</comment>
<evidence type="ECO:0000256" key="1">
    <source>
        <dbReference type="ARBA" id="ARBA00023015"/>
    </source>
</evidence>
<dbReference type="Proteomes" id="UP000601223">
    <property type="component" value="Unassembled WGS sequence"/>
</dbReference>
<evidence type="ECO:0000256" key="4">
    <source>
        <dbReference type="ARBA" id="ARBA00023163"/>
    </source>
</evidence>
<evidence type="ECO:0008006" key="10">
    <source>
        <dbReference type="Google" id="ProtNLM"/>
    </source>
</evidence>
<dbReference type="Gene3D" id="2.80.10.50">
    <property type="match status" value="1"/>
</dbReference>
<dbReference type="GO" id="GO:0006352">
    <property type="term" value="P:DNA-templated transcription initiation"/>
    <property type="evidence" value="ECO:0007669"/>
    <property type="project" value="InterPro"/>
</dbReference>
<dbReference type="GO" id="GO:0003677">
    <property type="term" value="F:DNA binding"/>
    <property type="evidence" value="ECO:0007669"/>
    <property type="project" value="UniProtKB-KW"/>
</dbReference>
<dbReference type="InterPro" id="IPR039425">
    <property type="entry name" value="RNA_pol_sigma-70-like"/>
</dbReference>
<feature type="compositionally biased region" description="Pro residues" evidence="5">
    <location>
        <begin position="319"/>
        <end position="346"/>
    </location>
</feature>
<dbReference type="CDD" id="cd23399">
    <property type="entry name" value="beta-trefoil_ABD_ABFB"/>
    <property type="match status" value="1"/>
</dbReference>
<protein>
    <recommendedName>
        <fullName evidence="10">Sigma-70 family RNA polymerase sigma factor</fullName>
    </recommendedName>
</protein>
<evidence type="ECO:0000259" key="7">
    <source>
        <dbReference type="Pfam" id="PF05270"/>
    </source>
</evidence>
<feature type="domain" description="Alpha-L-arabinofuranosidase B arabinose-binding" evidence="7">
    <location>
        <begin position="376"/>
        <end position="506"/>
    </location>
</feature>
<dbReference type="InterPro" id="IPR014284">
    <property type="entry name" value="RNA_pol_sigma-70_dom"/>
</dbReference>
<evidence type="ECO:0000256" key="3">
    <source>
        <dbReference type="ARBA" id="ARBA00023125"/>
    </source>
</evidence>
<dbReference type="InterPro" id="IPR013325">
    <property type="entry name" value="RNA_pol_sigma_r2"/>
</dbReference>
<evidence type="ECO:0000313" key="8">
    <source>
        <dbReference type="EMBL" id="GIF82765.1"/>
    </source>
</evidence>
<evidence type="ECO:0000256" key="2">
    <source>
        <dbReference type="ARBA" id="ARBA00023082"/>
    </source>
</evidence>
<dbReference type="PANTHER" id="PTHR43133">
    <property type="entry name" value="RNA POLYMERASE ECF-TYPE SIGMA FACTO"/>
    <property type="match status" value="1"/>
</dbReference>
<dbReference type="RefSeq" id="WP_203748523.1">
    <property type="nucleotide sequence ID" value="NZ_BONF01000024.1"/>
</dbReference>
<keyword evidence="9" id="KW-1185">Reference proteome</keyword>
<gene>
    <name evidence="8" type="ORF">Cba03nite_41140</name>
</gene>
<dbReference type="GO" id="GO:0016987">
    <property type="term" value="F:sigma factor activity"/>
    <property type="evidence" value="ECO:0007669"/>
    <property type="project" value="UniProtKB-KW"/>
</dbReference>
<keyword evidence="4" id="KW-0804">Transcription</keyword>
<dbReference type="EMBL" id="BONF01000024">
    <property type="protein sequence ID" value="GIF82765.1"/>
    <property type="molecule type" value="Genomic_DNA"/>
</dbReference>
<dbReference type="Pfam" id="PF04542">
    <property type="entry name" value="Sigma70_r2"/>
    <property type="match status" value="1"/>
</dbReference>
<dbReference type="SUPFAM" id="SSF88946">
    <property type="entry name" value="Sigma2 domain of RNA polymerase sigma factors"/>
    <property type="match status" value="1"/>
</dbReference>
<name>A0A8J3NIT3_9ACTN</name>
<evidence type="ECO:0000313" key="9">
    <source>
        <dbReference type="Proteomes" id="UP000601223"/>
    </source>
</evidence>
<dbReference type="InterPro" id="IPR036195">
    <property type="entry name" value="AbfB_ABD_sf"/>
</dbReference>
<dbReference type="Pfam" id="PF05270">
    <property type="entry name" value="AbfB"/>
    <property type="match status" value="1"/>
</dbReference>
<keyword evidence="3" id="KW-0238">DNA-binding</keyword>
<dbReference type="InterPro" id="IPR007934">
    <property type="entry name" value="AbfB_ABD"/>
</dbReference>
<dbReference type="InterPro" id="IPR007627">
    <property type="entry name" value="RNA_pol_sigma70_r2"/>
</dbReference>
<feature type="domain" description="RNA polymerase sigma-70 region 2" evidence="6">
    <location>
        <begin position="26"/>
        <end position="92"/>
    </location>
</feature>
<dbReference type="GO" id="GO:0046373">
    <property type="term" value="P:L-arabinose metabolic process"/>
    <property type="evidence" value="ECO:0007669"/>
    <property type="project" value="InterPro"/>
</dbReference>
<dbReference type="PANTHER" id="PTHR43133:SF8">
    <property type="entry name" value="RNA POLYMERASE SIGMA FACTOR HI_1459-RELATED"/>
    <property type="match status" value="1"/>
</dbReference>
<proteinExistence type="predicted"/>
<dbReference type="NCBIfam" id="TIGR02937">
    <property type="entry name" value="sigma70-ECF"/>
    <property type="match status" value="1"/>
</dbReference>
<sequence length="512" mass="53281">MPSTSTGEAALVTAAQAGDRRALAALLETYLPFAYTIVRRALGSGADVDDVVQETMLRAVRELRELRDPHTFRAWLGTIAVRQVSTHLQRRRTAEPYTGGELDDLIETADAGASFEGLTMLRLDVAAQRRQAARAAQWLDDDDRVLLSLWWLEVAGRLSRTELAAAAGVSVAHAGVRVQRLRQQLEQCRALLAALDGRPRCPELESVAAGWDGTPGSAWRKRLTRHVRDCATCAGAAGGLVAAEQLLTGFALLPVPVALTAAVLGKGAVTGTSSVTLAAKAGVLGNLAKTFAASPIAATAVTGSVVAAAAVAAIAWPSPSPAPPPSAVAPQPPAVTTPAALPPSPSPSRTRPAPSATPRPSPAPAAPLTTGPFSLEAGGEPGLFATTADGLAVLAPLSAASGADTRATATFQAVSGLADAKCFSFRASDGRYLRHSSWRLRLDPAIDTELFRGDATFCVRPGPSAGTVLLEASNYPGWFMHRRGTQLWVDHSDGSAAFQAESAFRVRPPLAG</sequence>
<keyword evidence="2" id="KW-0731">Sigma factor</keyword>
<dbReference type="AlphaFoldDB" id="A0A8J3NIT3"/>
<accession>A0A8J3NIT3</accession>
<evidence type="ECO:0000259" key="6">
    <source>
        <dbReference type="Pfam" id="PF04542"/>
    </source>
</evidence>
<evidence type="ECO:0000256" key="5">
    <source>
        <dbReference type="SAM" id="MobiDB-lite"/>
    </source>
</evidence>
<feature type="compositionally biased region" description="Pro residues" evidence="5">
    <location>
        <begin position="355"/>
        <end position="365"/>
    </location>
</feature>